<dbReference type="AlphaFoldDB" id="A0A3N2PXL3"/>
<feature type="region of interest" description="Disordered" evidence="1">
    <location>
        <begin position="17"/>
        <end position="42"/>
    </location>
</feature>
<evidence type="ECO:0000313" key="2">
    <source>
        <dbReference type="EMBL" id="ROT39251.1"/>
    </source>
</evidence>
<dbReference type="EMBL" id="ML119054">
    <property type="protein sequence ID" value="ROT39251.1"/>
    <property type="molecule type" value="Genomic_DNA"/>
</dbReference>
<dbReference type="RefSeq" id="XP_028467057.1">
    <property type="nucleotide sequence ID" value="XM_028606897.1"/>
</dbReference>
<evidence type="ECO:0000256" key="1">
    <source>
        <dbReference type="SAM" id="MobiDB-lite"/>
    </source>
</evidence>
<accession>A0A3N2PXL3</accession>
<proteinExistence type="predicted"/>
<feature type="compositionally biased region" description="Basic and acidic residues" evidence="1">
    <location>
        <begin position="19"/>
        <end position="34"/>
    </location>
</feature>
<protein>
    <submittedName>
        <fullName evidence="2">Uncharacterized protein</fullName>
    </submittedName>
</protein>
<evidence type="ECO:0000313" key="3">
    <source>
        <dbReference type="Proteomes" id="UP000272025"/>
    </source>
</evidence>
<gene>
    <name evidence="2" type="ORF">SODALDRAFT_155578</name>
</gene>
<keyword evidence="3" id="KW-1185">Reference proteome</keyword>
<dbReference type="Proteomes" id="UP000272025">
    <property type="component" value="Unassembled WGS sequence"/>
</dbReference>
<name>A0A3N2PXL3_SODAK</name>
<reference evidence="2 3" key="1">
    <citation type="journal article" date="2018" name="Mol. Ecol.">
        <title>The obligate alkalophilic soda-lake fungus Sodiomyces alkalinus has shifted to a protein diet.</title>
        <authorList>
            <person name="Grum-Grzhimaylo A.A."/>
            <person name="Falkoski D.L."/>
            <person name="van den Heuvel J."/>
            <person name="Valero-Jimenez C.A."/>
            <person name="Min B."/>
            <person name="Choi I.G."/>
            <person name="Lipzen A."/>
            <person name="Daum C.G."/>
            <person name="Aanen D.K."/>
            <person name="Tsang A."/>
            <person name="Henrissat B."/>
            <person name="Bilanenko E.N."/>
            <person name="de Vries R.P."/>
            <person name="van Kan J.A.L."/>
            <person name="Grigoriev I.V."/>
            <person name="Debets A.J.M."/>
        </authorList>
    </citation>
    <scope>NUCLEOTIDE SEQUENCE [LARGE SCALE GENOMIC DNA]</scope>
    <source>
        <strain evidence="2 3">F11</strain>
    </source>
</reference>
<organism evidence="2 3">
    <name type="scientific">Sodiomyces alkalinus (strain CBS 110278 / VKM F-3762 / F11)</name>
    <name type="common">Alkaliphilic filamentous fungus</name>
    <dbReference type="NCBI Taxonomy" id="1314773"/>
    <lineage>
        <taxon>Eukaryota</taxon>
        <taxon>Fungi</taxon>
        <taxon>Dikarya</taxon>
        <taxon>Ascomycota</taxon>
        <taxon>Pezizomycotina</taxon>
        <taxon>Sordariomycetes</taxon>
        <taxon>Hypocreomycetidae</taxon>
        <taxon>Glomerellales</taxon>
        <taxon>Plectosphaerellaceae</taxon>
        <taxon>Sodiomyces</taxon>
    </lineage>
</organism>
<dbReference type="GeneID" id="39575375"/>
<sequence length="165" mass="17841">MTPSAFYVTTMLLGKKTKNKENERGTADRYENRKPYSPTSRTGWEICSTGPTHCCRCPSSSRLNGGLTPVLPNGGENTSRNLNGRSFELQVSSGRRNPFRSICRPSRTSALALPLCSGPSPPSRARYLRKCRQIVTIVAAPISCFSGRATPCLDIASCAGSILSP</sequence>